<sequence length="78" mass="8582">MKINSCTHDSSYVVDSGFGNEGTTGTTASDFDEVLYRLSLANILQFFLTISMASRQTKGHCHEIFIWGDTQAAPSTRC</sequence>
<dbReference type="EMBL" id="KN838588">
    <property type="protein sequence ID" value="KIK02746.1"/>
    <property type="molecule type" value="Genomic_DNA"/>
</dbReference>
<name>A0A0C9XCW4_9AGAR</name>
<protein>
    <submittedName>
        <fullName evidence="1">Uncharacterized protein</fullName>
    </submittedName>
</protein>
<gene>
    <name evidence="1" type="ORF">K443DRAFT_677335</name>
</gene>
<dbReference type="HOGENOM" id="CLU_2622418_0_0_1"/>
<keyword evidence="2" id="KW-1185">Reference proteome</keyword>
<reference evidence="2" key="2">
    <citation type="submission" date="2015-01" db="EMBL/GenBank/DDBJ databases">
        <title>Evolutionary Origins and Diversification of the Mycorrhizal Mutualists.</title>
        <authorList>
            <consortium name="DOE Joint Genome Institute"/>
            <consortium name="Mycorrhizal Genomics Consortium"/>
            <person name="Kohler A."/>
            <person name="Kuo A."/>
            <person name="Nagy L.G."/>
            <person name="Floudas D."/>
            <person name="Copeland A."/>
            <person name="Barry K.W."/>
            <person name="Cichocki N."/>
            <person name="Veneault-Fourrey C."/>
            <person name="LaButti K."/>
            <person name="Lindquist E.A."/>
            <person name="Lipzen A."/>
            <person name="Lundell T."/>
            <person name="Morin E."/>
            <person name="Murat C."/>
            <person name="Riley R."/>
            <person name="Ohm R."/>
            <person name="Sun H."/>
            <person name="Tunlid A."/>
            <person name="Henrissat B."/>
            <person name="Grigoriev I.V."/>
            <person name="Hibbett D.S."/>
            <person name="Martin F."/>
        </authorList>
    </citation>
    <scope>NUCLEOTIDE SEQUENCE [LARGE SCALE GENOMIC DNA]</scope>
    <source>
        <strain evidence="2">LaAM-08-1</strain>
    </source>
</reference>
<accession>A0A0C9XCW4</accession>
<evidence type="ECO:0000313" key="2">
    <source>
        <dbReference type="Proteomes" id="UP000054477"/>
    </source>
</evidence>
<proteinExistence type="predicted"/>
<dbReference type="AlphaFoldDB" id="A0A0C9XCW4"/>
<organism evidence="1 2">
    <name type="scientific">Laccaria amethystina LaAM-08-1</name>
    <dbReference type="NCBI Taxonomy" id="1095629"/>
    <lineage>
        <taxon>Eukaryota</taxon>
        <taxon>Fungi</taxon>
        <taxon>Dikarya</taxon>
        <taxon>Basidiomycota</taxon>
        <taxon>Agaricomycotina</taxon>
        <taxon>Agaricomycetes</taxon>
        <taxon>Agaricomycetidae</taxon>
        <taxon>Agaricales</taxon>
        <taxon>Agaricineae</taxon>
        <taxon>Hydnangiaceae</taxon>
        <taxon>Laccaria</taxon>
    </lineage>
</organism>
<evidence type="ECO:0000313" key="1">
    <source>
        <dbReference type="EMBL" id="KIK02746.1"/>
    </source>
</evidence>
<dbReference type="Proteomes" id="UP000054477">
    <property type="component" value="Unassembled WGS sequence"/>
</dbReference>
<reference evidence="1 2" key="1">
    <citation type="submission" date="2014-04" db="EMBL/GenBank/DDBJ databases">
        <authorList>
            <consortium name="DOE Joint Genome Institute"/>
            <person name="Kuo A."/>
            <person name="Kohler A."/>
            <person name="Nagy L.G."/>
            <person name="Floudas D."/>
            <person name="Copeland A."/>
            <person name="Barry K.W."/>
            <person name="Cichocki N."/>
            <person name="Veneault-Fourrey C."/>
            <person name="LaButti K."/>
            <person name="Lindquist E.A."/>
            <person name="Lipzen A."/>
            <person name="Lundell T."/>
            <person name="Morin E."/>
            <person name="Murat C."/>
            <person name="Sun H."/>
            <person name="Tunlid A."/>
            <person name="Henrissat B."/>
            <person name="Grigoriev I.V."/>
            <person name="Hibbett D.S."/>
            <person name="Martin F."/>
            <person name="Nordberg H.P."/>
            <person name="Cantor M.N."/>
            <person name="Hua S.X."/>
        </authorList>
    </citation>
    <scope>NUCLEOTIDE SEQUENCE [LARGE SCALE GENOMIC DNA]</scope>
    <source>
        <strain evidence="1 2">LaAM-08-1</strain>
    </source>
</reference>